<dbReference type="OrthoDB" id="644067at2759"/>
<dbReference type="GO" id="GO:0003677">
    <property type="term" value="F:DNA binding"/>
    <property type="evidence" value="ECO:0007669"/>
    <property type="project" value="UniProtKB-KW"/>
</dbReference>
<dbReference type="InterPro" id="IPR004827">
    <property type="entry name" value="bZIP"/>
</dbReference>
<evidence type="ECO:0000256" key="7">
    <source>
        <dbReference type="SAM" id="Coils"/>
    </source>
</evidence>
<evidence type="ECO:0000256" key="8">
    <source>
        <dbReference type="SAM" id="MobiDB-lite"/>
    </source>
</evidence>
<dbReference type="InterPro" id="IPR004826">
    <property type="entry name" value="bZIP_Maf"/>
</dbReference>
<dbReference type="GO" id="GO:0005634">
    <property type="term" value="C:nucleus"/>
    <property type="evidence" value="ECO:0007669"/>
    <property type="project" value="UniProtKB-SubCell"/>
</dbReference>
<gene>
    <name evidence="10" type="ORF">K461DRAFT_171475</name>
</gene>
<dbReference type="GO" id="GO:0003700">
    <property type="term" value="F:DNA-binding transcription factor activity"/>
    <property type="evidence" value="ECO:0007669"/>
    <property type="project" value="InterPro"/>
</dbReference>
<feature type="domain" description="BZIP" evidence="9">
    <location>
        <begin position="94"/>
        <end position="153"/>
    </location>
</feature>
<evidence type="ECO:0000313" key="10">
    <source>
        <dbReference type="EMBL" id="KAF2151336.1"/>
    </source>
</evidence>
<reference evidence="10" key="1">
    <citation type="journal article" date="2020" name="Stud. Mycol.">
        <title>101 Dothideomycetes genomes: a test case for predicting lifestyles and emergence of pathogens.</title>
        <authorList>
            <person name="Haridas S."/>
            <person name="Albert R."/>
            <person name="Binder M."/>
            <person name="Bloem J."/>
            <person name="Labutti K."/>
            <person name="Salamov A."/>
            <person name="Andreopoulos B."/>
            <person name="Baker S."/>
            <person name="Barry K."/>
            <person name="Bills G."/>
            <person name="Bluhm B."/>
            <person name="Cannon C."/>
            <person name="Castanera R."/>
            <person name="Culley D."/>
            <person name="Daum C."/>
            <person name="Ezra D."/>
            <person name="Gonzalez J."/>
            <person name="Henrissat B."/>
            <person name="Kuo A."/>
            <person name="Liang C."/>
            <person name="Lipzen A."/>
            <person name="Lutzoni F."/>
            <person name="Magnuson J."/>
            <person name="Mondo S."/>
            <person name="Nolan M."/>
            <person name="Ohm R."/>
            <person name="Pangilinan J."/>
            <person name="Park H.-J."/>
            <person name="Ramirez L."/>
            <person name="Alfaro M."/>
            <person name="Sun H."/>
            <person name="Tritt A."/>
            <person name="Yoshinaga Y."/>
            <person name="Zwiers L.-H."/>
            <person name="Turgeon B."/>
            <person name="Goodwin S."/>
            <person name="Spatafora J."/>
            <person name="Crous P."/>
            <person name="Grigoriev I."/>
        </authorList>
    </citation>
    <scope>NUCLEOTIDE SEQUENCE</scope>
    <source>
        <strain evidence="10">CBS 260.36</strain>
    </source>
</reference>
<evidence type="ECO:0000259" key="9">
    <source>
        <dbReference type="PROSITE" id="PS50217"/>
    </source>
</evidence>
<organism evidence="10 11">
    <name type="scientific">Myriangium duriaei CBS 260.36</name>
    <dbReference type="NCBI Taxonomy" id="1168546"/>
    <lineage>
        <taxon>Eukaryota</taxon>
        <taxon>Fungi</taxon>
        <taxon>Dikarya</taxon>
        <taxon>Ascomycota</taxon>
        <taxon>Pezizomycotina</taxon>
        <taxon>Dothideomycetes</taxon>
        <taxon>Dothideomycetidae</taxon>
        <taxon>Myriangiales</taxon>
        <taxon>Myriangiaceae</taxon>
        <taxon>Myriangium</taxon>
    </lineage>
</organism>
<dbReference type="CDD" id="cd14704">
    <property type="entry name" value="bZIP_HY5-like"/>
    <property type="match status" value="1"/>
</dbReference>
<evidence type="ECO:0000256" key="5">
    <source>
        <dbReference type="ARBA" id="ARBA00023163"/>
    </source>
</evidence>
<comment type="caution">
    <text evidence="10">The sequence shown here is derived from an EMBL/GenBank/DDBJ whole genome shotgun (WGS) entry which is preliminary data.</text>
</comment>
<evidence type="ECO:0000256" key="6">
    <source>
        <dbReference type="ARBA" id="ARBA00023242"/>
    </source>
</evidence>
<comment type="similarity">
    <text evidence="2">Belongs to the bZIP family.</text>
</comment>
<evidence type="ECO:0000256" key="3">
    <source>
        <dbReference type="ARBA" id="ARBA00023015"/>
    </source>
</evidence>
<sequence>MQGDNGMMDNQSLQSPRSPNSNPDWMALAAKDQQGKALPRHMRVNYRPPRPTPSRAASDGIRKKNARIDIPADRNLNNIDELIDSAQDDEEIKELKAQRRLLRNREAALASRQRKKQHTEELEGKETRYLKQISDLEHECHAMNMDRTRVRDECAMWHQKYVEACQVISGYELEKEELIMQHTQETGKLRRQIQYLQLDSDHMSGAQEGLGNFTNDMNAALNPYTMPDMTAGYGQVPAATQNNTAEAVKPAKRTTEQPIASGVLFMILLCGAFVASKTNSRHIIPQMPDEVRVASTTVLDTLLKDPAADAFTANTGFQSMMPHHVAGPQMSQTQGAWDTSAQNDGRQTLYRSMTMPTGQPNADQLFALTPNEYHSLTSPEGYVGTPAQSTPTPRRNLAEALASLRQESISKGSPAEVYSRSLLWDQIPVDVVRQFKELVRDSGAAEATNNAFAVGQQMKHEYDENPMWNTYQMGSTGYDEQNA</sequence>
<feature type="compositionally biased region" description="Polar residues" evidence="8">
    <location>
        <begin position="8"/>
        <end position="23"/>
    </location>
</feature>
<dbReference type="Proteomes" id="UP000799439">
    <property type="component" value="Unassembled WGS sequence"/>
</dbReference>
<keyword evidence="5" id="KW-0804">Transcription</keyword>
<protein>
    <recommendedName>
        <fullName evidence="9">BZIP domain-containing protein</fullName>
    </recommendedName>
</protein>
<keyword evidence="7" id="KW-0175">Coiled coil</keyword>
<dbReference type="SMART" id="SM00338">
    <property type="entry name" value="BRLZ"/>
    <property type="match status" value="1"/>
</dbReference>
<evidence type="ECO:0000256" key="1">
    <source>
        <dbReference type="ARBA" id="ARBA00004123"/>
    </source>
</evidence>
<accession>A0A9P4IX95</accession>
<comment type="subcellular location">
    <subcellularLocation>
        <location evidence="1">Nucleus</location>
    </subcellularLocation>
</comment>
<dbReference type="PANTHER" id="PTHR47416:SF8">
    <property type="entry name" value="BASIC-LEUCINE ZIPPER TRANSCRIPTION FACTOR E-RELATED"/>
    <property type="match status" value="1"/>
</dbReference>
<keyword evidence="4" id="KW-0238">DNA-binding</keyword>
<dbReference type="PANTHER" id="PTHR47416">
    <property type="entry name" value="BASIC-LEUCINE ZIPPER TRANSCRIPTION FACTOR F-RELATED"/>
    <property type="match status" value="1"/>
</dbReference>
<dbReference type="Gene3D" id="1.20.5.170">
    <property type="match status" value="1"/>
</dbReference>
<name>A0A9P4IX95_9PEZI</name>
<keyword evidence="6" id="KW-0539">Nucleus</keyword>
<dbReference type="PROSITE" id="PS50217">
    <property type="entry name" value="BZIP"/>
    <property type="match status" value="1"/>
</dbReference>
<evidence type="ECO:0000256" key="2">
    <source>
        <dbReference type="ARBA" id="ARBA00007163"/>
    </source>
</evidence>
<proteinExistence type="inferred from homology"/>
<dbReference type="AlphaFoldDB" id="A0A9P4IX95"/>
<evidence type="ECO:0000256" key="4">
    <source>
        <dbReference type="ARBA" id="ARBA00023125"/>
    </source>
</evidence>
<dbReference type="EMBL" id="ML996088">
    <property type="protein sequence ID" value="KAF2151336.1"/>
    <property type="molecule type" value="Genomic_DNA"/>
</dbReference>
<keyword evidence="11" id="KW-1185">Reference proteome</keyword>
<dbReference type="Pfam" id="PF03131">
    <property type="entry name" value="bZIP_Maf"/>
    <property type="match status" value="1"/>
</dbReference>
<dbReference type="SUPFAM" id="SSF57959">
    <property type="entry name" value="Leucine zipper domain"/>
    <property type="match status" value="1"/>
</dbReference>
<dbReference type="InterPro" id="IPR046347">
    <property type="entry name" value="bZIP_sf"/>
</dbReference>
<feature type="coiled-coil region" evidence="7">
    <location>
        <begin position="85"/>
        <end position="139"/>
    </location>
</feature>
<evidence type="ECO:0000313" key="11">
    <source>
        <dbReference type="Proteomes" id="UP000799439"/>
    </source>
</evidence>
<keyword evidence="3" id="KW-0805">Transcription regulation</keyword>
<feature type="region of interest" description="Disordered" evidence="8">
    <location>
        <begin position="1"/>
        <end position="63"/>
    </location>
</feature>